<keyword evidence="1" id="KW-0418">Kinase</keyword>
<dbReference type="InterPro" id="IPR027510">
    <property type="entry name" value="HMPDK_MptE"/>
</dbReference>
<protein>
    <recommendedName>
        <fullName evidence="1">6-hydroxymethyl-7,8-dihydropterin pyrophosphokinase</fullName>
        <shortName evidence="1">HPPK</shortName>
        <ecNumber evidence="1">2.7.6.3</ecNumber>
    </recommendedName>
    <alternativeName>
        <fullName evidence="1">2-amino-4-hydroxy-6-hydroxymethyldihydropteridine pyrophosphokinase</fullName>
    </alternativeName>
    <alternativeName>
        <fullName evidence="1">6-hydroxymethyl-7,8-dihydropterin diphosphokinase</fullName>
        <shortName evidence="1">6-HMPDK</shortName>
    </alternativeName>
    <alternativeName>
        <fullName evidence="1">7,8-dihydro-6-hydroxymethylpterin diphosphokinase</fullName>
    </alternativeName>
    <alternativeName>
        <fullName evidence="1">7,8-dihydro-6-hydroxymethylpterin pyrophosphokinase</fullName>
        <shortName evidence="1">PPPK</shortName>
    </alternativeName>
</protein>
<comment type="pathway">
    <text evidence="1">Cofactor biosynthesis; tetrahydrofolate biosynthesis; 2-amino-4-hydroxy-6-hydroxymethyl-7,8-dihydropteridine diphosphate from 7,8-dihydroneopterin triphosphate: step 4/4.</text>
</comment>
<dbReference type="HAMAP" id="MF_02131">
    <property type="entry name" value="HMPDK_arch"/>
    <property type="match status" value="1"/>
</dbReference>
<dbReference type="GO" id="GO:0005524">
    <property type="term" value="F:ATP binding"/>
    <property type="evidence" value="ECO:0007669"/>
    <property type="project" value="UniProtKB-UniRule"/>
</dbReference>
<dbReference type="Proteomes" id="UP001057580">
    <property type="component" value="Chromosome"/>
</dbReference>
<dbReference type="AlphaFoldDB" id="A0A9E7R626"/>
<gene>
    <name evidence="1" type="primary">mptE</name>
    <name evidence="3" type="ORF">N0B31_06810</name>
</gene>
<dbReference type="GeneID" id="74942118"/>
<dbReference type="GO" id="GO:0016301">
    <property type="term" value="F:kinase activity"/>
    <property type="evidence" value="ECO:0007669"/>
    <property type="project" value="UniProtKB-KW"/>
</dbReference>
<dbReference type="PANTHER" id="PTHR39648:SF1">
    <property type="entry name" value="6-HYDROXYMETHYL-7,8-DIHYDROPTERIN PYROPHOSPHOKINASE"/>
    <property type="match status" value="1"/>
</dbReference>
<keyword evidence="1" id="KW-0460">Magnesium</keyword>
<keyword evidence="1" id="KW-0547">Nucleotide-binding</keyword>
<reference evidence="3" key="1">
    <citation type="submission" date="2022-09" db="EMBL/GenBank/DDBJ databases">
        <title>Diverse halophilic archaea isolated from saline environments.</title>
        <authorList>
            <person name="Cui H.-L."/>
        </authorList>
    </citation>
    <scope>NUCLEOTIDE SEQUENCE</scope>
    <source>
        <strain evidence="3">ZS-35-S2</strain>
    </source>
</reference>
<name>A0A9E7R626_9EURY</name>
<sequence length="228" mass="24747">MRFSTWRPAYDAILDDFGYDAGGDEAARDELAAIVRPFDHSRLDFTGETVAVAGGAPTLDDELDAVREADSVVAASVAADACLDAGLSVDVMVTDLDKNPETARRLTDEGVPVAAHAHGDNREAVRAVVPTFDLAHTLGTTQAEPRGPVENFGGFTDGDRGAFLADQFGAERLVFPGWDFDDLTVDPAKARKLAWAERLLRWLEHRRGERFAVLDGRRDGIVLPWLDG</sequence>
<keyword evidence="1" id="KW-0067">ATP-binding</keyword>
<comment type="function">
    <text evidence="1">Catalyzes the transfer of diphosphate from ATP to 6-hydroxymethyl-7,8-dihydropterin (6-HMD), leading to 6-hydroxymethyl-7,8-dihydropterin diphosphate (6-HMDP).</text>
</comment>
<comment type="catalytic activity">
    <reaction evidence="1">
        <text>6-hydroxymethyl-7,8-dihydropterin + ATP = (7,8-dihydropterin-6-yl)methyl diphosphate + AMP + H(+)</text>
        <dbReference type="Rhea" id="RHEA:11412"/>
        <dbReference type="ChEBI" id="CHEBI:15378"/>
        <dbReference type="ChEBI" id="CHEBI:30616"/>
        <dbReference type="ChEBI" id="CHEBI:44841"/>
        <dbReference type="ChEBI" id="CHEBI:72950"/>
        <dbReference type="ChEBI" id="CHEBI:456215"/>
        <dbReference type="EC" id="2.7.6.3"/>
    </reaction>
</comment>
<dbReference type="GO" id="GO:0000287">
    <property type="term" value="F:magnesium ion binding"/>
    <property type="evidence" value="ECO:0007669"/>
    <property type="project" value="UniProtKB-UniRule"/>
</dbReference>
<dbReference type="EC" id="2.7.6.3" evidence="1"/>
<proteinExistence type="inferred from homology"/>
<comment type="similarity">
    <text evidence="1">Belongs to the archaeal 6-HMPDK family.</text>
</comment>
<dbReference type="GO" id="GO:0003848">
    <property type="term" value="F:2-amino-4-hydroxy-6-hydroxymethyldihydropteridine diphosphokinase activity"/>
    <property type="evidence" value="ECO:0007669"/>
    <property type="project" value="UniProtKB-UniRule"/>
</dbReference>
<evidence type="ECO:0000313" key="3">
    <source>
        <dbReference type="EMBL" id="UWM55993.1"/>
    </source>
</evidence>
<dbReference type="PANTHER" id="PTHR39648">
    <property type="entry name" value="6-HYDROXYMETHYL-7,8-DIHYDROPTERIN PYROPHOSPHOKINASE"/>
    <property type="match status" value="1"/>
</dbReference>
<evidence type="ECO:0000313" key="4">
    <source>
        <dbReference type="Proteomes" id="UP001057580"/>
    </source>
</evidence>
<keyword evidence="1" id="KW-0808">Transferase</keyword>
<dbReference type="GO" id="GO:0046654">
    <property type="term" value="P:tetrahydrofolate biosynthetic process"/>
    <property type="evidence" value="ECO:0007669"/>
    <property type="project" value="UniProtKB-UniRule"/>
</dbReference>
<dbReference type="InterPro" id="IPR002826">
    <property type="entry name" value="MptE-like"/>
</dbReference>
<dbReference type="RefSeq" id="WP_260595113.1">
    <property type="nucleotide sequence ID" value="NZ_CP104003.1"/>
</dbReference>
<feature type="domain" description="6-hydroxymethylpterin diphosphokinase MptE-like" evidence="2">
    <location>
        <begin position="38"/>
        <end position="181"/>
    </location>
</feature>
<keyword evidence="4" id="KW-1185">Reference proteome</keyword>
<dbReference type="EMBL" id="CP104003">
    <property type="protein sequence ID" value="UWM55993.1"/>
    <property type="molecule type" value="Genomic_DNA"/>
</dbReference>
<organism evidence="3 4">
    <name type="scientific">Salinirubellus salinus</name>
    <dbReference type="NCBI Taxonomy" id="1364945"/>
    <lineage>
        <taxon>Archaea</taxon>
        <taxon>Methanobacteriati</taxon>
        <taxon>Methanobacteriota</taxon>
        <taxon>Stenosarchaea group</taxon>
        <taxon>Halobacteria</taxon>
        <taxon>Halobacteriales</taxon>
        <taxon>Natronomonadaceae</taxon>
        <taxon>Salinirubellus</taxon>
    </lineage>
</organism>
<dbReference type="Pfam" id="PF01973">
    <property type="entry name" value="MptE-like"/>
    <property type="match status" value="1"/>
</dbReference>
<accession>A0A9E7R626</accession>
<keyword evidence="1" id="KW-0289">Folate biosynthesis</keyword>
<dbReference type="KEGG" id="ssai:N0B31_06810"/>
<evidence type="ECO:0000259" key="2">
    <source>
        <dbReference type="Pfam" id="PF01973"/>
    </source>
</evidence>
<evidence type="ECO:0000256" key="1">
    <source>
        <dbReference type="HAMAP-Rule" id="MF_02131"/>
    </source>
</evidence>
<comment type="cofactor">
    <cofactor evidence="1">
        <name>Mg(2+)</name>
        <dbReference type="ChEBI" id="CHEBI:18420"/>
    </cofactor>
</comment>
<dbReference type="GO" id="GO:0046656">
    <property type="term" value="P:folic acid biosynthetic process"/>
    <property type="evidence" value="ECO:0007669"/>
    <property type="project" value="UniProtKB-KW"/>
</dbReference>